<organism evidence="1 2">
    <name type="scientific">Fusobacterium pseudoperiodonticum</name>
    <dbReference type="NCBI Taxonomy" id="2663009"/>
    <lineage>
        <taxon>Bacteria</taxon>
        <taxon>Fusobacteriati</taxon>
        <taxon>Fusobacteriota</taxon>
        <taxon>Fusobacteriia</taxon>
        <taxon>Fusobacteriales</taxon>
        <taxon>Fusobacteriaceae</taxon>
        <taxon>Fusobacterium</taxon>
    </lineage>
</organism>
<gene>
    <name evidence="1" type="ORF">CTM72_02685</name>
</gene>
<reference evidence="1 2" key="1">
    <citation type="submission" date="2017-11" db="EMBL/GenBank/DDBJ databases">
        <title>Genome sequencing of Fusobacterium periodonticum KCOM 1261.</title>
        <authorList>
            <person name="Kook J.-K."/>
            <person name="Park S.-N."/>
            <person name="Lim Y.K."/>
        </authorList>
    </citation>
    <scope>NUCLEOTIDE SEQUENCE [LARGE SCALE GENOMIC DNA]</scope>
    <source>
        <strain evidence="1 2">KCOM 1261</strain>
    </source>
</reference>
<sequence>MKKIVLFIFLSLSLLCFGEWEYIEENNSVRLVQENTMITLADGGGGVKTPIFHYTLEELLDSKKPMDVYGIEITVDENPAIKADAMVMYRVMRFPVKGMTTDEKVFNELLPQMQNGKVMRIKFLAKKHSDILIEIPLDNFNESYQQMK</sequence>
<dbReference type="EMBL" id="CP024699">
    <property type="protein sequence ID" value="ATV58750.1"/>
    <property type="molecule type" value="Genomic_DNA"/>
</dbReference>
<dbReference type="RefSeq" id="WP_100024396.1">
    <property type="nucleotide sequence ID" value="NZ_CP024699.1"/>
</dbReference>
<name>A0A2D3NTS1_9FUSO</name>
<accession>A0A2D3NTS1</accession>
<dbReference type="Proteomes" id="UP000230056">
    <property type="component" value="Chromosome"/>
</dbReference>
<evidence type="ECO:0000313" key="2">
    <source>
        <dbReference type="Proteomes" id="UP000230056"/>
    </source>
</evidence>
<evidence type="ECO:0000313" key="1">
    <source>
        <dbReference type="EMBL" id="ATV58750.1"/>
    </source>
</evidence>
<protein>
    <submittedName>
        <fullName evidence="1">Uncharacterized protein</fullName>
    </submittedName>
</protein>
<dbReference type="AlphaFoldDB" id="A0A2D3NTS1"/>
<proteinExistence type="predicted"/>